<dbReference type="Proteomes" id="UP000694412">
    <property type="component" value="Chromosome 3"/>
</dbReference>
<dbReference type="CDD" id="cd01650">
    <property type="entry name" value="RT_nLTR_like"/>
    <property type="match status" value="1"/>
</dbReference>
<dbReference type="Pfam" id="PF00078">
    <property type="entry name" value="RVT_1"/>
    <property type="match status" value="1"/>
</dbReference>
<evidence type="ECO:0000313" key="3">
    <source>
        <dbReference type="Proteomes" id="UP000694412"/>
    </source>
</evidence>
<dbReference type="PANTHER" id="PTHR33332">
    <property type="entry name" value="REVERSE TRANSCRIPTASE DOMAIN-CONTAINING PROTEIN"/>
    <property type="match status" value="1"/>
</dbReference>
<dbReference type="Ensembl" id="ENSCJPT00005020699.1">
    <property type="protein sequence ID" value="ENSCJPP00005014558.1"/>
    <property type="gene ID" value="ENSCJPG00005012135.1"/>
</dbReference>
<reference evidence="2" key="3">
    <citation type="submission" date="2025-09" db="UniProtKB">
        <authorList>
            <consortium name="Ensembl"/>
        </authorList>
    </citation>
    <scope>IDENTIFICATION</scope>
</reference>
<dbReference type="SUPFAM" id="SSF56672">
    <property type="entry name" value="DNA/RNA polymerases"/>
    <property type="match status" value="1"/>
</dbReference>
<evidence type="ECO:0000313" key="2">
    <source>
        <dbReference type="Ensembl" id="ENSCJPP00005014558.1"/>
    </source>
</evidence>
<dbReference type="InterPro" id="IPR000477">
    <property type="entry name" value="RT_dom"/>
</dbReference>
<sequence length="402" mass="46369">MYPHQLAVRLKKKTLNEQQISKPCGRPSAPRHKQCRRTPCWQQGCFVSRPSRQGKRSKAFDTVSHAVLLQKLAARGLDEYTLGWVRSWLEGRAQRVVVNGVKSSWRPVMSGVPQGSVLGPVLFNIFIDDLDEGIECTLSKFMDDTKLAGSVDLPGGIEALQRDLDRLESWAEANGMRFNKTKCRVLHFGHNNPRQRYRLGAEWLEDCVEETDLGVLIDARLNMSRQCARVAKKANSILACIKNSVTSRNREVIVPLYSALVWPHLEYCVQFWAPHCKKDIAALERVQRRAMKLVMGLEHRPYEERLRELGLFSLEKRRLRGDFIALYNFLKGGCRELGVGLFSRVINDRTRGNGFKLHQGRFRLNIRKYYFSERMVRHWNALPREVLESPTMQVFKKCLDLC</sequence>
<proteinExistence type="predicted"/>
<dbReference type="AlphaFoldDB" id="A0A8C2TJM3"/>
<keyword evidence="3" id="KW-1185">Reference proteome</keyword>
<reference evidence="2" key="1">
    <citation type="submission" date="2015-11" db="EMBL/GenBank/DDBJ databases">
        <authorList>
            <consortium name="International Coturnix japonica Genome Analysis Consortium"/>
            <person name="Warren W."/>
            <person name="Burt D.W."/>
            <person name="Antin P.B."/>
            <person name="Lanford R."/>
            <person name="Gros J."/>
            <person name="Wilson R.K."/>
        </authorList>
    </citation>
    <scope>NUCLEOTIDE SEQUENCE [LARGE SCALE GENOMIC DNA]</scope>
</reference>
<dbReference type="PROSITE" id="PS50878">
    <property type="entry name" value="RT_POL"/>
    <property type="match status" value="1"/>
</dbReference>
<dbReference type="InterPro" id="IPR043502">
    <property type="entry name" value="DNA/RNA_pol_sf"/>
</dbReference>
<feature type="domain" description="Reverse transcriptase" evidence="1">
    <location>
        <begin position="1"/>
        <end position="208"/>
    </location>
</feature>
<organism evidence="2 3">
    <name type="scientific">Coturnix japonica</name>
    <name type="common">Japanese quail</name>
    <name type="synonym">Coturnix coturnix japonica</name>
    <dbReference type="NCBI Taxonomy" id="93934"/>
    <lineage>
        <taxon>Eukaryota</taxon>
        <taxon>Metazoa</taxon>
        <taxon>Chordata</taxon>
        <taxon>Craniata</taxon>
        <taxon>Vertebrata</taxon>
        <taxon>Euteleostomi</taxon>
        <taxon>Archelosauria</taxon>
        <taxon>Archosauria</taxon>
        <taxon>Dinosauria</taxon>
        <taxon>Saurischia</taxon>
        <taxon>Theropoda</taxon>
        <taxon>Coelurosauria</taxon>
        <taxon>Aves</taxon>
        <taxon>Neognathae</taxon>
        <taxon>Galloanserae</taxon>
        <taxon>Galliformes</taxon>
        <taxon>Phasianidae</taxon>
        <taxon>Perdicinae</taxon>
        <taxon>Coturnix</taxon>
    </lineage>
</organism>
<reference evidence="2" key="2">
    <citation type="submission" date="2025-08" db="UniProtKB">
        <authorList>
            <consortium name="Ensembl"/>
        </authorList>
    </citation>
    <scope>IDENTIFICATION</scope>
</reference>
<name>A0A8C2TJM3_COTJA</name>
<accession>A0A8C2TJM3</accession>
<dbReference type="GeneTree" id="ENSGT00940000154136"/>
<evidence type="ECO:0000259" key="1">
    <source>
        <dbReference type="PROSITE" id="PS50878"/>
    </source>
</evidence>
<protein>
    <recommendedName>
        <fullName evidence="1">Reverse transcriptase domain-containing protein</fullName>
    </recommendedName>
</protein>